<dbReference type="Pfam" id="PF02620">
    <property type="entry name" value="YceD"/>
    <property type="match status" value="1"/>
</dbReference>
<evidence type="ECO:0000256" key="2">
    <source>
        <dbReference type="ARBA" id="ARBA00010740"/>
    </source>
</evidence>
<gene>
    <name evidence="6" type="ORF">METZ01_LOCUS49873</name>
</gene>
<protein>
    <recommendedName>
        <fullName evidence="3">Large ribosomal RNA subunit accumulation protein YceD</fullName>
    </recommendedName>
    <alternativeName>
        <fullName evidence="5">23S rRNA accumulation protein YceD</fullName>
    </alternativeName>
</protein>
<comment type="function">
    <text evidence="1">Plays a role in synthesis, processing and/or stability of 23S rRNA.</text>
</comment>
<dbReference type="GO" id="GO:0005829">
    <property type="term" value="C:cytosol"/>
    <property type="evidence" value="ECO:0007669"/>
    <property type="project" value="TreeGrafter"/>
</dbReference>
<evidence type="ECO:0000256" key="5">
    <source>
        <dbReference type="ARBA" id="ARBA00031841"/>
    </source>
</evidence>
<sequence>MSRADKRASIDPRDVAEHAGSWVGRVPVSAFERLAPLIGQPDADVEVELTFEPDGNGLVRVSGVVCVDAVLECQRCLEDVSQKIVADLDLRLTVSEEKLTELMPALDVMVIDAGRIPIVEIVEDDLIMSIPAMACATELDCPNAPRALSLGASVDEDDTTRPFAGLGALKNSNTEEC</sequence>
<dbReference type="PANTHER" id="PTHR38099">
    <property type="entry name" value="LARGE RIBOSOMAL RNA SUBUNIT ACCUMULATION PROTEIN YCED"/>
    <property type="match status" value="1"/>
</dbReference>
<dbReference type="InterPro" id="IPR039255">
    <property type="entry name" value="YceD_bac"/>
</dbReference>
<reference evidence="6" key="1">
    <citation type="submission" date="2018-05" db="EMBL/GenBank/DDBJ databases">
        <authorList>
            <person name="Lanie J.A."/>
            <person name="Ng W.-L."/>
            <person name="Kazmierczak K.M."/>
            <person name="Andrzejewski T.M."/>
            <person name="Davidsen T.M."/>
            <person name="Wayne K.J."/>
            <person name="Tettelin H."/>
            <person name="Glass J.I."/>
            <person name="Rusch D."/>
            <person name="Podicherti R."/>
            <person name="Tsui H.-C.T."/>
            <person name="Winkler M.E."/>
        </authorList>
    </citation>
    <scope>NUCLEOTIDE SEQUENCE</scope>
</reference>
<accession>A0A381S0V7</accession>
<dbReference type="GO" id="GO:0042254">
    <property type="term" value="P:ribosome biogenesis"/>
    <property type="evidence" value="ECO:0007669"/>
    <property type="project" value="UniProtKB-KW"/>
</dbReference>
<dbReference type="AlphaFoldDB" id="A0A381S0V7"/>
<dbReference type="PANTHER" id="PTHR38099:SF1">
    <property type="entry name" value="LARGE RIBOSOMAL RNA SUBUNIT ACCUMULATION PROTEIN YCED"/>
    <property type="match status" value="1"/>
</dbReference>
<keyword evidence="4" id="KW-0690">Ribosome biogenesis</keyword>
<proteinExistence type="inferred from homology"/>
<comment type="similarity">
    <text evidence="2">Belongs to the DUF177 domain family.</text>
</comment>
<evidence type="ECO:0000313" key="6">
    <source>
        <dbReference type="EMBL" id="SUZ97019.1"/>
    </source>
</evidence>
<evidence type="ECO:0000256" key="4">
    <source>
        <dbReference type="ARBA" id="ARBA00022517"/>
    </source>
</evidence>
<name>A0A381S0V7_9ZZZZ</name>
<organism evidence="6">
    <name type="scientific">marine metagenome</name>
    <dbReference type="NCBI Taxonomy" id="408172"/>
    <lineage>
        <taxon>unclassified sequences</taxon>
        <taxon>metagenomes</taxon>
        <taxon>ecological metagenomes</taxon>
    </lineage>
</organism>
<evidence type="ECO:0000256" key="1">
    <source>
        <dbReference type="ARBA" id="ARBA00002868"/>
    </source>
</evidence>
<dbReference type="EMBL" id="UINC01002469">
    <property type="protein sequence ID" value="SUZ97019.1"/>
    <property type="molecule type" value="Genomic_DNA"/>
</dbReference>
<evidence type="ECO:0000256" key="3">
    <source>
        <dbReference type="ARBA" id="ARBA00015716"/>
    </source>
</evidence>
<dbReference type="InterPro" id="IPR003772">
    <property type="entry name" value="YceD"/>
</dbReference>